<evidence type="ECO:0000313" key="10">
    <source>
        <dbReference type="Proteomes" id="UP000186112"/>
    </source>
</evidence>
<dbReference type="InterPro" id="IPR000515">
    <property type="entry name" value="MetI-like"/>
</dbReference>
<proteinExistence type="inferred from homology"/>
<dbReference type="PANTHER" id="PTHR30151">
    <property type="entry name" value="ALKANE SULFONATE ABC TRANSPORTER-RELATED, MEMBRANE SUBUNIT"/>
    <property type="match status" value="1"/>
</dbReference>
<feature type="transmembrane region" description="Helical" evidence="7">
    <location>
        <begin position="12"/>
        <end position="30"/>
    </location>
</feature>
<dbReference type="GO" id="GO:0055085">
    <property type="term" value="P:transmembrane transport"/>
    <property type="evidence" value="ECO:0007669"/>
    <property type="project" value="InterPro"/>
</dbReference>
<feature type="transmembrane region" description="Helical" evidence="7">
    <location>
        <begin position="98"/>
        <end position="117"/>
    </location>
</feature>
<dbReference type="SUPFAM" id="SSF161098">
    <property type="entry name" value="MetI-like"/>
    <property type="match status" value="1"/>
</dbReference>
<dbReference type="PANTHER" id="PTHR30151:SF0">
    <property type="entry name" value="ABC TRANSPORTER PERMEASE PROTEIN MJ0413-RELATED"/>
    <property type="match status" value="1"/>
</dbReference>
<comment type="similarity">
    <text evidence="7">Belongs to the binding-protein-dependent transport system permease family.</text>
</comment>
<keyword evidence="3" id="KW-1003">Cell membrane</keyword>
<feature type="transmembrane region" description="Helical" evidence="7">
    <location>
        <begin position="63"/>
        <end position="86"/>
    </location>
</feature>
<comment type="caution">
    <text evidence="9">The sequence shown here is derived from an EMBL/GenBank/DDBJ whole genome shotgun (WGS) entry which is preliminary data.</text>
</comment>
<dbReference type="InterPro" id="IPR035906">
    <property type="entry name" value="MetI-like_sf"/>
</dbReference>
<feature type="transmembrane region" description="Helical" evidence="7">
    <location>
        <begin position="123"/>
        <end position="144"/>
    </location>
</feature>
<dbReference type="Pfam" id="PF00528">
    <property type="entry name" value="BPD_transp_1"/>
    <property type="match status" value="1"/>
</dbReference>
<keyword evidence="5 7" id="KW-1133">Transmembrane helix</keyword>
<keyword evidence="6 7" id="KW-0472">Membrane</keyword>
<evidence type="ECO:0000256" key="1">
    <source>
        <dbReference type="ARBA" id="ARBA00004651"/>
    </source>
</evidence>
<dbReference type="CDD" id="cd06261">
    <property type="entry name" value="TM_PBP2"/>
    <property type="match status" value="1"/>
</dbReference>
<dbReference type="Proteomes" id="UP000186112">
    <property type="component" value="Unassembled WGS sequence"/>
</dbReference>
<dbReference type="AlphaFoldDB" id="A0A1U7M3M1"/>
<sequence length="252" mass="28811">MKSYILKNRKLSIISKIYLIIIWILLSQTINNDVIVPSIKSTFISMIELIKDPGFLNIISSTILRTLLGFLISLFLAIILGILSSISKIVHNLMQPILKFLNSVPTIAIIVLALIWLNNEIVPIFVGFLMVFPVLYETVLQSILNIDKNIIQMAYLYRVNKIEIIKNIYIPNIFYNLSTIFNSALGINLKMVIAGEVLAQPKYSIGSKIQLERMYLNTSGVFAWIIIILFISAMFDYMVKALRYLFGINKWK</sequence>
<evidence type="ECO:0000313" key="9">
    <source>
        <dbReference type="EMBL" id="OLS01891.1"/>
    </source>
</evidence>
<evidence type="ECO:0000256" key="3">
    <source>
        <dbReference type="ARBA" id="ARBA00022475"/>
    </source>
</evidence>
<gene>
    <name evidence="9" type="primary">ssuC_6</name>
    <name evidence="9" type="ORF">TICRE_20330</name>
</gene>
<name>A0A1U7M3M1_TISCR</name>
<protein>
    <submittedName>
        <fullName evidence="9">Putative aliphatic sulfonates transport permease protein SsuC</fullName>
    </submittedName>
</protein>
<dbReference type="Gene3D" id="1.10.3720.10">
    <property type="entry name" value="MetI-like"/>
    <property type="match status" value="1"/>
</dbReference>
<keyword evidence="4 7" id="KW-0812">Transmembrane</keyword>
<dbReference type="EMBL" id="LTDM01000053">
    <property type="protein sequence ID" value="OLS01891.1"/>
    <property type="molecule type" value="Genomic_DNA"/>
</dbReference>
<evidence type="ECO:0000256" key="2">
    <source>
        <dbReference type="ARBA" id="ARBA00022448"/>
    </source>
</evidence>
<dbReference type="GO" id="GO:0005886">
    <property type="term" value="C:plasma membrane"/>
    <property type="evidence" value="ECO:0007669"/>
    <property type="project" value="UniProtKB-SubCell"/>
</dbReference>
<accession>A0A1U7M3M1</accession>
<evidence type="ECO:0000256" key="4">
    <source>
        <dbReference type="ARBA" id="ARBA00022692"/>
    </source>
</evidence>
<evidence type="ECO:0000256" key="7">
    <source>
        <dbReference type="RuleBase" id="RU363032"/>
    </source>
</evidence>
<organism evidence="9 10">
    <name type="scientific">Tissierella creatinophila DSM 6911</name>
    <dbReference type="NCBI Taxonomy" id="1123403"/>
    <lineage>
        <taxon>Bacteria</taxon>
        <taxon>Bacillati</taxon>
        <taxon>Bacillota</taxon>
        <taxon>Tissierellia</taxon>
        <taxon>Tissierellales</taxon>
        <taxon>Tissierellaceae</taxon>
        <taxon>Tissierella</taxon>
    </lineage>
</organism>
<evidence type="ECO:0000256" key="6">
    <source>
        <dbReference type="ARBA" id="ARBA00023136"/>
    </source>
</evidence>
<evidence type="ECO:0000259" key="8">
    <source>
        <dbReference type="PROSITE" id="PS50928"/>
    </source>
</evidence>
<comment type="subcellular location">
    <subcellularLocation>
        <location evidence="1 7">Cell membrane</location>
        <topology evidence="1 7">Multi-pass membrane protein</topology>
    </subcellularLocation>
</comment>
<keyword evidence="10" id="KW-1185">Reference proteome</keyword>
<keyword evidence="2 7" id="KW-0813">Transport</keyword>
<dbReference type="OrthoDB" id="308958at2"/>
<dbReference type="PROSITE" id="PS50928">
    <property type="entry name" value="ABC_TM1"/>
    <property type="match status" value="1"/>
</dbReference>
<feature type="domain" description="ABC transmembrane type-1" evidence="8">
    <location>
        <begin position="59"/>
        <end position="239"/>
    </location>
</feature>
<reference evidence="9 10" key="1">
    <citation type="submission" date="2016-02" db="EMBL/GenBank/DDBJ databases">
        <title>Genome sequence of Tissierella creatinophila DSM 6911.</title>
        <authorList>
            <person name="Poehlein A."/>
            <person name="Daniel R."/>
        </authorList>
    </citation>
    <scope>NUCLEOTIDE SEQUENCE [LARGE SCALE GENOMIC DNA]</scope>
    <source>
        <strain evidence="9 10">DSM 6911</strain>
    </source>
</reference>
<evidence type="ECO:0000256" key="5">
    <source>
        <dbReference type="ARBA" id="ARBA00022989"/>
    </source>
</evidence>
<feature type="transmembrane region" description="Helical" evidence="7">
    <location>
        <begin position="214"/>
        <end position="235"/>
    </location>
</feature>